<keyword evidence="3" id="KW-0720">Serine protease</keyword>
<dbReference type="InterPro" id="IPR023827">
    <property type="entry name" value="Peptidase_S8_Asp-AS"/>
</dbReference>
<feature type="domain" description="Peptidase S8/S53" evidence="5">
    <location>
        <begin position="43"/>
        <end position="169"/>
    </location>
</feature>
<dbReference type="AlphaFoldDB" id="A0ABD2PNJ2"/>
<evidence type="ECO:0000313" key="6">
    <source>
        <dbReference type="EMBL" id="KAL3307991.1"/>
    </source>
</evidence>
<accession>A0ABD2PNJ2</accession>
<dbReference type="GO" id="GO:0006508">
    <property type="term" value="P:proteolysis"/>
    <property type="evidence" value="ECO:0007669"/>
    <property type="project" value="UniProtKB-KW"/>
</dbReference>
<evidence type="ECO:0000256" key="1">
    <source>
        <dbReference type="ARBA" id="ARBA00022670"/>
    </source>
</evidence>
<keyword evidence="7" id="KW-1185">Reference proteome</keyword>
<dbReference type="EMBL" id="JBJKFK010006078">
    <property type="protein sequence ID" value="KAL3307991.1"/>
    <property type="molecule type" value="Genomic_DNA"/>
</dbReference>
<organism evidence="6 7">
    <name type="scientific">Cichlidogyrus casuarinus</name>
    <dbReference type="NCBI Taxonomy" id="1844966"/>
    <lineage>
        <taxon>Eukaryota</taxon>
        <taxon>Metazoa</taxon>
        <taxon>Spiralia</taxon>
        <taxon>Lophotrochozoa</taxon>
        <taxon>Platyhelminthes</taxon>
        <taxon>Monogenea</taxon>
        <taxon>Monopisthocotylea</taxon>
        <taxon>Dactylogyridea</taxon>
        <taxon>Ancyrocephalidae</taxon>
        <taxon>Cichlidogyrus</taxon>
    </lineage>
</organism>
<dbReference type="PRINTS" id="PR00723">
    <property type="entry name" value="SUBTILISIN"/>
</dbReference>
<name>A0ABD2PNJ2_9PLAT</name>
<dbReference type="Proteomes" id="UP001626550">
    <property type="component" value="Unassembled WGS sequence"/>
</dbReference>
<dbReference type="InterPro" id="IPR015500">
    <property type="entry name" value="Peptidase_S8_subtilisin-rel"/>
</dbReference>
<dbReference type="InterPro" id="IPR000209">
    <property type="entry name" value="Peptidase_S8/S53_dom"/>
</dbReference>
<gene>
    <name evidence="6" type="ORF">Ciccas_013484</name>
</gene>
<dbReference type="InterPro" id="IPR022398">
    <property type="entry name" value="Peptidase_S8_His-AS"/>
</dbReference>
<evidence type="ECO:0000256" key="4">
    <source>
        <dbReference type="PROSITE-ProRule" id="PRU01240"/>
    </source>
</evidence>
<dbReference type="SUPFAM" id="SSF52743">
    <property type="entry name" value="Subtilisin-like"/>
    <property type="match status" value="1"/>
</dbReference>
<dbReference type="Pfam" id="PF00082">
    <property type="entry name" value="Peptidase_S8"/>
    <property type="match status" value="1"/>
</dbReference>
<dbReference type="PANTHER" id="PTHR42884:SF14">
    <property type="entry name" value="NEUROENDOCRINE CONVERTASE 1"/>
    <property type="match status" value="1"/>
</dbReference>
<proteinExistence type="inferred from homology"/>
<evidence type="ECO:0000259" key="5">
    <source>
        <dbReference type="Pfam" id="PF00082"/>
    </source>
</evidence>
<keyword evidence="2" id="KW-0378">Hydrolase</keyword>
<sequence>MEPCEIDGYSNNNVIQISDGSVSDTSAGYDNNFGPLLAANIRGQNIQVMVLDDGLDPNHGDLRPNLNSDYILNFSREQSISGHHGTACAGLIAAAGGNYNCIVGGAPLAKLGGWLSRNKTHSISVVKMIGYPTTASQEAEALMSFLTRGIHVYSNSWGPADDGYSTGGPPLMSIQAIKKGVTAVSHD</sequence>
<dbReference type="PANTHER" id="PTHR42884">
    <property type="entry name" value="PROPROTEIN CONVERTASE SUBTILISIN/KEXIN-RELATED"/>
    <property type="match status" value="1"/>
</dbReference>
<dbReference type="PROSITE" id="PS00137">
    <property type="entry name" value="SUBTILASE_HIS"/>
    <property type="match status" value="1"/>
</dbReference>
<reference evidence="6 7" key="1">
    <citation type="submission" date="2024-11" db="EMBL/GenBank/DDBJ databases">
        <title>Adaptive evolution of stress response genes in parasites aligns with host niche diversity.</title>
        <authorList>
            <person name="Hahn C."/>
            <person name="Resl P."/>
        </authorList>
    </citation>
    <scope>NUCLEOTIDE SEQUENCE [LARGE SCALE GENOMIC DNA]</scope>
    <source>
        <strain evidence="6">EGGRZ-B1_66</strain>
        <tissue evidence="6">Body</tissue>
    </source>
</reference>
<dbReference type="InterPro" id="IPR036852">
    <property type="entry name" value="Peptidase_S8/S53_dom_sf"/>
</dbReference>
<comment type="caution">
    <text evidence="4">Lacks conserved residue(s) required for the propagation of feature annotation.</text>
</comment>
<dbReference type="Gene3D" id="3.40.50.200">
    <property type="entry name" value="Peptidase S8/S53 domain"/>
    <property type="match status" value="1"/>
</dbReference>
<comment type="similarity">
    <text evidence="4">Belongs to the peptidase S8 family.</text>
</comment>
<evidence type="ECO:0000256" key="3">
    <source>
        <dbReference type="ARBA" id="ARBA00022825"/>
    </source>
</evidence>
<dbReference type="PROSITE" id="PS51892">
    <property type="entry name" value="SUBTILASE"/>
    <property type="match status" value="1"/>
</dbReference>
<evidence type="ECO:0000256" key="2">
    <source>
        <dbReference type="ARBA" id="ARBA00022801"/>
    </source>
</evidence>
<protein>
    <recommendedName>
        <fullName evidence="5">Peptidase S8/S53 domain-containing protein</fullName>
    </recommendedName>
</protein>
<dbReference type="PROSITE" id="PS00136">
    <property type="entry name" value="SUBTILASE_ASP"/>
    <property type="match status" value="1"/>
</dbReference>
<comment type="caution">
    <text evidence="6">The sequence shown here is derived from an EMBL/GenBank/DDBJ whole genome shotgun (WGS) entry which is preliminary data.</text>
</comment>
<keyword evidence="1" id="KW-0645">Protease</keyword>
<dbReference type="GO" id="GO:0008236">
    <property type="term" value="F:serine-type peptidase activity"/>
    <property type="evidence" value="ECO:0007669"/>
    <property type="project" value="UniProtKB-KW"/>
</dbReference>
<evidence type="ECO:0000313" key="7">
    <source>
        <dbReference type="Proteomes" id="UP001626550"/>
    </source>
</evidence>